<name>A0A6P5FCB3_ANACO</name>
<feature type="domain" description="Ubiquitin-like" evidence="3">
    <location>
        <begin position="253"/>
        <end position="328"/>
    </location>
</feature>
<reference evidence="5" key="2">
    <citation type="submission" date="2025-08" db="UniProtKB">
        <authorList>
            <consortium name="RefSeq"/>
        </authorList>
    </citation>
    <scope>IDENTIFICATION</scope>
    <source>
        <tissue evidence="5">Leaf</tissue>
    </source>
</reference>
<dbReference type="PANTHER" id="PTHR10666">
    <property type="entry name" value="UBIQUITIN"/>
    <property type="match status" value="1"/>
</dbReference>
<keyword evidence="4" id="KW-1185">Reference proteome</keyword>
<dbReference type="InterPro" id="IPR019956">
    <property type="entry name" value="Ubiquitin_dom"/>
</dbReference>
<dbReference type="AlphaFoldDB" id="A0A6P5FCB3"/>
<dbReference type="InterPro" id="IPR019954">
    <property type="entry name" value="Ubiquitin_CS"/>
</dbReference>
<protein>
    <submittedName>
        <fullName evidence="5">Polyubiquitin-like</fullName>
    </submittedName>
</protein>
<dbReference type="SMART" id="SM00213">
    <property type="entry name" value="UBQ"/>
    <property type="match status" value="4"/>
</dbReference>
<evidence type="ECO:0000259" key="3">
    <source>
        <dbReference type="PROSITE" id="PS50053"/>
    </source>
</evidence>
<feature type="domain" description="Ubiquitin-like" evidence="3">
    <location>
        <begin position="31"/>
        <end position="99"/>
    </location>
</feature>
<organism evidence="4 5">
    <name type="scientific">Ananas comosus</name>
    <name type="common">Pineapple</name>
    <name type="synonym">Ananas ananas</name>
    <dbReference type="NCBI Taxonomy" id="4615"/>
    <lineage>
        <taxon>Eukaryota</taxon>
        <taxon>Viridiplantae</taxon>
        <taxon>Streptophyta</taxon>
        <taxon>Embryophyta</taxon>
        <taxon>Tracheophyta</taxon>
        <taxon>Spermatophyta</taxon>
        <taxon>Magnoliopsida</taxon>
        <taxon>Liliopsida</taxon>
        <taxon>Poales</taxon>
        <taxon>Bromeliaceae</taxon>
        <taxon>Bromelioideae</taxon>
        <taxon>Ananas</taxon>
    </lineage>
</organism>
<evidence type="ECO:0000256" key="1">
    <source>
        <dbReference type="ARBA" id="ARBA00022499"/>
    </source>
</evidence>
<dbReference type="RefSeq" id="XP_020093886.1">
    <property type="nucleotide sequence ID" value="XM_020238297.1"/>
</dbReference>
<reference evidence="4" key="1">
    <citation type="journal article" date="2015" name="Nat. Genet.">
        <title>The pineapple genome and the evolution of CAM photosynthesis.</title>
        <authorList>
            <person name="Ming R."/>
            <person name="VanBuren R."/>
            <person name="Wai C.M."/>
            <person name="Tang H."/>
            <person name="Schatz M.C."/>
            <person name="Bowers J.E."/>
            <person name="Lyons E."/>
            <person name="Wang M.L."/>
            <person name="Chen J."/>
            <person name="Biggers E."/>
            <person name="Zhang J."/>
            <person name="Huang L."/>
            <person name="Zhang L."/>
            <person name="Miao W."/>
            <person name="Zhang J."/>
            <person name="Ye Z."/>
            <person name="Miao C."/>
            <person name="Lin Z."/>
            <person name="Wang H."/>
            <person name="Zhou H."/>
            <person name="Yim W.C."/>
            <person name="Priest H.D."/>
            <person name="Zheng C."/>
            <person name="Woodhouse M."/>
            <person name="Edger P.P."/>
            <person name="Guyot R."/>
            <person name="Guo H.B."/>
            <person name="Guo H."/>
            <person name="Zheng G."/>
            <person name="Singh R."/>
            <person name="Sharma A."/>
            <person name="Min X."/>
            <person name="Zheng Y."/>
            <person name="Lee H."/>
            <person name="Gurtowski J."/>
            <person name="Sedlazeck F.J."/>
            <person name="Harkess A."/>
            <person name="McKain M.R."/>
            <person name="Liao Z."/>
            <person name="Fang J."/>
            <person name="Liu J."/>
            <person name="Zhang X."/>
            <person name="Zhang Q."/>
            <person name="Hu W."/>
            <person name="Qin Y."/>
            <person name="Wang K."/>
            <person name="Chen L.Y."/>
            <person name="Shirley N."/>
            <person name="Lin Y.R."/>
            <person name="Liu L.Y."/>
            <person name="Hernandez A.G."/>
            <person name="Wright C.L."/>
            <person name="Bulone V."/>
            <person name="Tuskan G.A."/>
            <person name="Heath K."/>
            <person name="Zee F."/>
            <person name="Moore P.H."/>
            <person name="Sunkar R."/>
            <person name="Leebens-Mack J.H."/>
            <person name="Mockler T."/>
            <person name="Bennetzen J.L."/>
            <person name="Freeling M."/>
            <person name="Sankoff D."/>
            <person name="Paterson A.H."/>
            <person name="Zhu X."/>
            <person name="Yang X."/>
            <person name="Smith J.A."/>
            <person name="Cushman J.C."/>
            <person name="Paull R.E."/>
            <person name="Yu Q."/>
        </authorList>
    </citation>
    <scope>NUCLEOTIDE SEQUENCE [LARGE SCALE GENOMIC DNA]</scope>
    <source>
        <strain evidence="4">cv. F153</strain>
    </source>
</reference>
<dbReference type="Proteomes" id="UP000515123">
    <property type="component" value="Linkage group 8"/>
</dbReference>
<feature type="domain" description="Ubiquitin-like" evidence="3">
    <location>
        <begin position="180"/>
        <end position="251"/>
    </location>
</feature>
<dbReference type="InterPro" id="IPR000626">
    <property type="entry name" value="Ubiquitin-like_dom"/>
</dbReference>
<accession>A0A6P5FCB3</accession>
<dbReference type="PROSITE" id="PS00299">
    <property type="entry name" value="UBIQUITIN_1"/>
    <property type="match status" value="1"/>
</dbReference>
<dbReference type="GO" id="GO:0003729">
    <property type="term" value="F:mRNA binding"/>
    <property type="evidence" value="ECO:0007669"/>
    <property type="project" value="UniProtKB-ARBA"/>
</dbReference>
<dbReference type="Pfam" id="PF00240">
    <property type="entry name" value="ubiquitin"/>
    <property type="match status" value="4"/>
</dbReference>
<dbReference type="OrthoDB" id="604226at2759"/>
<dbReference type="PRINTS" id="PR00348">
    <property type="entry name" value="UBIQUITIN"/>
</dbReference>
<feature type="region of interest" description="Disordered" evidence="2">
    <location>
        <begin position="1"/>
        <end position="27"/>
    </location>
</feature>
<dbReference type="SUPFAM" id="SSF54236">
    <property type="entry name" value="Ubiquitin-like"/>
    <property type="match status" value="4"/>
</dbReference>
<dbReference type="InterPro" id="IPR029071">
    <property type="entry name" value="Ubiquitin-like_domsf"/>
</dbReference>
<dbReference type="InterPro" id="IPR050158">
    <property type="entry name" value="Ubiquitin_ubiquitin-like"/>
</dbReference>
<dbReference type="Gene3D" id="3.10.20.90">
    <property type="entry name" value="Phosphatidylinositol 3-kinase Catalytic Subunit, Chain A, domain 1"/>
    <property type="match status" value="4"/>
</dbReference>
<dbReference type="CDD" id="cd17039">
    <property type="entry name" value="Ubl_ubiquitin_like"/>
    <property type="match status" value="3"/>
</dbReference>
<gene>
    <name evidence="5" type="primary">LOC109713968</name>
</gene>
<feature type="domain" description="Ubiquitin-like" evidence="3">
    <location>
        <begin position="103"/>
        <end position="174"/>
    </location>
</feature>
<evidence type="ECO:0000313" key="4">
    <source>
        <dbReference type="Proteomes" id="UP000515123"/>
    </source>
</evidence>
<keyword evidence="1" id="KW-1017">Isopeptide bond</keyword>
<evidence type="ECO:0000313" key="5">
    <source>
        <dbReference type="RefSeq" id="XP_020093886.1"/>
    </source>
</evidence>
<dbReference type="PROSITE" id="PS50053">
    <property type="entry name" value="UBIQUITIN_2"/>
    <property type="match status" value="4"/>
</dbReference>
<sequence length="331" mass="37089">MSWGSSEATATEDTHSSNSDDGSATESTKPSKIFLRWMKIVSVDVDGTSTINDIKEKVCAAERIGARQQELFFAGTHLEGDKTLADYNIPLNSTINLYVIDGMQIFVRIPSREKTIELNVRKSDTILSVKMAIREKEGVPSKLQKVMYLGEFLEDHQILIACGVKENATLHVILCPTDELHIFVAIMPTKTIKLHARSWYSIADVKLMIENLASVPTQNKRLYYSGKLLRENLTLYDHKIGDNSLLELQLSPVQVFVRTWEGKTLTVLVEENETVADIMVKIEKKLQHKLEKHLLVHEGSVLQEEKTLESSGVVGNSTIHLLVRLPSGVGH</sequence>
<dbReference type="GeneID" id="109713968"/>
<proteinExistence type="predicted"/>
<evidence type="ECO:0000256" key="2">
    <source>
        <dbReference type="SAM" id="MobiDB-lite"/>
    </source>
</evidence>